<evidence type="ECO:0000313" key="1">
    <source>
        <dbReference type="EMBL" id="MBD3363821.1"/>
    </source>
</evidence>
<protein>
    <submittedName>
        <fullName evidence="1">Uncharacterized protein</fullName>
    </submittedName>
</protein>
<reference evidence="1" key="1">
    <citation type="submission" date="2019-11" db="EMBL/GenBank/DDBJ databases">
        <title>Microbial mats filling the niche in hypersaline microbial mats.</title>
        <authorList>
            <person name="Wong H.L."/>
            <person name="Macleod F.I."/>
            <person name="White R.A. III"/>
            <person name="Burns B.P."/>
        </authorList>
    </citation>
    <scope>NUCLEOTIDE SEQUENCE</scope>
    <source>
        <strain evidence="1">Bin_327</strain>
    </source>
</reference>
<dbReference type="AlphaFoldDB" id="A0A9D5QCA9"/>
<dbReference type="EMBL" id="WJKJ01000035">
    <property type="protein sequence ID" value="MBD3363821.1"/>
    <property type="molecule type" value="Genomic_DNA"/>
</dbReference>
<sequence length="717" mass="79487">MYLELFFLIFFIQGGVVKDDFLINTDYPYKCEKKDVSVAALPQDWIVVWTDDRNFGNVGFGDVFFQLLTKNGTPQGSNTRVNTFAGYDQEEWPDVVSSGDGNFLICWHRDILAYQGWFRRRFSPEGTPLENEVQLGFEAWPCADMAMNPDGEYIYVWIDKLIMLQAFDAEDIPKGDTQVIADPEFPAGYPKAAIASDGSGIVVWHDLINGVFHIFGRRFADNGESLGDAFQINIEDGASYPVVDVDLNGDFVVAWKQVETEGEAVYFRCYNSLGSPKGEPVRAHDALGNVGIHYKIGIGVADDGNFALLWSDDRTVLYRLYLQCFFSNGDPRGEQLEVSNEHTEHCLAEELTVKDDEWLAAYTRAYKVSATQKSDEVLARLGTMSGTLTGNETLVSDDENSISEGNAQVFMQDNDGFLVLWAMKTLEGTLYNYGQRFSPDGQAAGDAFPVHEGWGAMNRATGDFAVIWNERLNEEPVVFVQRYFADGKANGESIQVDPLKREFGGWFNCDIGMNRSGDLITVWLIEKGGGNQIVARRFDASGNPIDQEVIEISSGSAIPHSSVPVAFADDGSFIVAWMDIQDDNLGDIFARRFDAQGQPLGPDFKVSDDTLTGIDANYQRYPSIASDDSGNFCIAWAEDSRSGGLFSVAYAQFYDSNGNMLGKNYKTDLIWGPGLYLGIAAAPQGGYVLFGSDFSNDDEDPEVCARYFHADGSAWTR</sequence>
<evidence type="ECO:0000313" key="2">
    <source>
        <dbReference type="Proteomes" id="UP000630660"/>
    </source>
</evidence>
<feature type="non-terminal residue" evidence="1">
    <location>
        <position position="717"/>
    </location>
</feature>
<dbReference type="Proteomes" id="UP000630660">
    <property type="component" value="Unassembled WGS sequence"/>
</dbReference>
<organism evidence="1 2">
    <name type="scientific">candidate division WOR-3 bacterium</name>
    <dbReference type="NCBI Taxonomy" id="2052148"/>
    <lineage>
        <taxon>Bacteria</taxon>
        <taxon>Bacteria division WOR-3</taxon>
    </lineage>
</organism>
<accession>A0A9D5QCA9</accession>
<name>A0A9D5QCA9_UNCW3</name>
<comment type="caution">
    <text evidence="1">The sequence shown here is derived from an EMBL/GenBank/DDBJ whole genome shotgun (WGS) entry which is preliminary data.</text>
</comment>
<gene>
    <name evidence="1" type="ORF">GF359_01250</name>
</gene>
<proteinExistence type="predicted"/>